<dbReference type="InterPro" id="IPR027417">
    <property type="entry name" value="P-loop_NTPase"/>
</dbReference>
<feature type="domain" description="EngB-type G" evidence="5">
    <location>
        <begin position="58"/>
        <end position="233"/>
    </location>
</feature>
<evidence type="ECO:0000256" key="4">
    <source>
        <dbReference type="ARBA" id="ARBA00023134"/>
    </source>
</evidence>
<sequence length="286" mass="31265">MLIFHHVRPRVVPSAASTRSISLFTRHAHAAELVATAKPRKSPATPGSEADYFPKLGNLPEVVVTGRANSGKSTLLNAVLGRKGLVGTSKQAGHTRTLNFYRVGEPGKLVIVDAPGYGKRGRPEWGELFDEYVQNRHQLRQILVTLNLKNGINDFDRQMIQKLFQNVINDYAGLLNSLTNTTPSSSPPSPPKRPSQVRIQPIFTKADELPAERAEAQKVVDEMAREVEDTVKEATRKSLGGCEPAVADKISKLICRKPIITSSVINFGVEEVRIGILKACGLTATK</sequence>
<dbReference type="PROSITE" id="PS51706">
    <property type="entry name" value="G_ENGB"/>
    <property type="match status" value="1"/>
</dbReference>
<evidence type="ECO:0000259" key="5">
    <source>
        <dbReference type="PROSITE" id="PS51706"/>
    </source>
</evidence>
<dbReference type="Pfam" id="PF01926">
    <property type="entry name" value="MMR_HSR1"/>
    <property type="match status" value="1"/>
</dbReference>
<comment type="caution">
    <text evidence="6">The sequence shown here is derived from an EMBL/GenBank/DDBJ whole genome shotgun (WGS) entry which is preliminary data.</text>
</comment>
<evidence type="ECO:0000313" key="6">
    <source>
        <dbReference type="EMBL" id="KAL0576936.1"/>
    </source>
</evidence>
<dbReference type="PANTHER" id="PTHR46498:SF1">
    <property type="entry name" value="GTP-BINDING PROTEIN 8"/>
    <property type="match status" value="1"/>
</dbReference>
<dbReference type="InterPro" id="IPR006073">
    <property type="entry name" value="GTP-bd"/>
</dbReference>
<accession>A0ABR3FNF5</accession>
<dbReference type="Gene3D" id="3.40.50.300">
    <property type="entry name" value="P-loop containing nucleotide triphosphate hydrolases"/>
    <property type="match status" value="1"/>
</dbReference>
<reference evidence="6 7" key="1">
    <citation type="submission" date="2024-02" db="EMBL/GenBank/DDBJ databases">
        <title>A draft genome for the cacao thread blight pathogen Marasmius crinis-equi.</title>
        <authorList>
            <person name="Cohen S.P."/>
            <person name="Baruah I.K."/>
            <person name="Amoako-Attah I."/>
            <person name="Bukari Y."/>
            <person name="Meinhardt L.W."/>
            <person name="Bailey B.A."/>
        </authorList>
    </citation>
    <scope>NUCLEOTIDE SEQUENCE [LARGE SCALE GENOMIC DNA]</scope>
    <source>
        <strain evidence="6 7">GH-76</strain>
    </source>
</reference>
<dbReference type="PANTHER" id="PTHR46498">
    <property type="entry name" value="GTP-BINDING PROTEIN 8"/>
    <property type="match status" value="1"/>
</dbReference>
<keyword evidence="2" id="KW-0547">Nucleotide-binding</keyword>
<dbReference type="EMBL" id="JBAHYK010000188">
    <property type="protein sequence ID" value="KAL0576936.1"/>
    <property type="molecule type" value="Genomic_DNA"/>
</dbReference>
<name>A0ABR3FNF5_9AGAR</name>
<dbReference type="InterPro" id="IPR030393">
    <property type="entry name" value="G_ENGB_dom"/>
</dbReference>
<keyword evidence="1" id="KW-0479">Metal-binding</keyword>
<keyword evidence="3" id="KW-0460">Magnesium</keyword>
<gene>
    <name evidence="6" type="ORF">V5O48_005043</name>
</gene>
<protein>
    <recommendedName>
        <fullName evidence="5">EngB-type G domain-containing protein</fullName>
    </recommendedName>
</protein>
<keyword evidence="7" id="KW-1185">Reference proteome</keyword>
<evidence type="ECO:0000256" key="3">
    <source>
        <dbReference type="ARBA" id="ARBA00022842"/>
    </source>
</evidence>
<evidence type="ECO:0000313" key="7">
    <source>
        <dbReference type="Proteomes" id="UP001465976"/>
    </source>
</evidence>
<evidence type="ECO:0000256" key="1">
    <source>
        <dbReference type="ARBA" id="ARBA00022723"/>
    </source>
</evidence>
<evidence type="ECO:0000256" key="2">
    <source>
        <dbReference type="ARBA" id="ARBA00022741"/>
    </source>
</evidence>
<proteinExistence type="predicted"/>
<organism evidence="6 7">
    <name type="scientific">Marasmius crinis-equi</name>
    <dbReference type="NCBI Taxonomy" id="585013"/>
    <lineage>
        <taxon>Eukaryota</taxon>
        <taxon>Fungi</taxon>
        <taxon>Dikarya</taxon>
        <taxon>Basidiomycota</taxon>
        <taxon>Agaricomycotina</taxon>
        <taxon>Agaricomycetes</taxon>
        <taxon>Agaricomycetidae</taxon>
        <taxon>Agaricales</taxon>
        <taxon>Marasmiineae</taxon>
        <taxon>Marasmiaceae</taxon>
        <taxon>Marasmius</taxon>
    </lineage>
</organism>
<dbReference type="Proteomes" id="UP001465976">
    <property type="component" value="Unassembled WGS sequence"/>
</dbReference>
<dbReference type="SUPFAM" id="SSF52540">
    <property type="entry name" value="P-loop containing nucleoside triphosphate hydrolases"/>
    <property type="match status" value="1"/>
</dbReference>
<dbReference type="InterPro" id="IPR052279">
    <property type="entry name" value="EngB_GTPase"/>
</dbReference>
<keyword evidence="4" id="KW-0342">GTP-binding</keyword>